<keyword evidence="2" id="KW-1185">Reference proteome</keyword>
<evidence type="ECO:0000313" key="2">
    <source>
        <dbReference type="Proteomes" id="UP000823775"/>
    </source>
</evidence>
<dbReference type="Proteomes" id="UP000823775">
    <property type="component" value="Unassembled WGS sequence"/>
</dbReference>
<proteinExistence type="predicted"/>
<gene>
    <name evidence="1" type="ORF">HAX54_020329</name>
</gene>
<accession>A0ABS8Y8P5</accession>
<sequence length="83" mass="9126">MVTGLATQDRHIEIQDGENMVEPWIQINGKSTAKSTTGSYHKSLILVVNNGFEPLVNEMQESGQQGKVLKAVAQEVSGKNTKW</sequence>
<organism evidence="1 2">
    <name type="scientific">Datura stramonium</name>
    <name type="common">Jimsonweed</name>
    <name type="synonym">Common thornapple</name>
    <dbReference type="NCBI Taxonomy" id="4076"/>
    <lineage>
        <taxon>Eukaryota</taxon>
        <taxon>Viridiplantae</taxon>
        <taxon>Streptophyta</taxon>
        <taxon>Embryophyta</taxon>
        <taxon>Tracheophyta</taxon>
        <taxon>Spermatophyta</taxon>
        <taxon>Magnoliopsida</taxon>
        <taxon>eudicotyledons</taxon>
        <taxon>Gunneridae</taxon>
        <taxon>Pentapetalae</taxon>
        <taxon>asterids</taxon>
        <taxon>lamiids</taxon>
        <taxon>Solanales</taxon>
        <taxon>Solanaceae</taxon>
        <taxon>Solanoideae</taxon>
        <taxon>Datureae</taxon>
        <taxon>Datura</taxon>
    </lineage>
</organism>
<dbReference type="EMBL" id="JACEIK010024549">
    <property type="protein sequence ID" value="MCE5166479.1"/>
    <property type="molecule type" value="Genomic_DNA"/>
</dbReference>
<comment type="caution">
    <text evidence="1">The sequence shown here is derived from an EMBL/GenBank/DDBJ whole genome shotgun (WGS) entry which is preliminary data.</text>
</comment>
<evidence type="ECO:0000313" key="1">
    <source>
        <dbReference type="EMBL" id="MCE5166479.1"/>
    </source>
</evidence>
<reference evidence="1 2" key="1">
    <citation type="journal article" date="2021" name="BMC Genomics">
        <title>Datura genome reveals duplications of psychoactive alkaloid biosynthetic genes and high mutation rate following tissue culture.</title>
        <authorList>
            <person name="Rajewski A."/>
            <person name="Carter-House D."/>
            <person name="Stajich J."/>
            <person name="Litt A."/>
        </authorList>
    </citation>
    <scope>NUCLEOTIDE SEQUENCE [LARGE SCALE GENOMIC DNA]</scope>
    <source>
        <strain evidence="1">AR-01</strain>
    </source>
</reference>
<name>A0ABS8Y8P5_DATST</name>
<protein>
    <submittedName>
        <fullName evidence="1">Uncharacterized protein</fullName>
    </submittedName>
</protein>